<gene>
    <name evidence="3" type="ORF">H9753_09895</name>
</gene>
<protein>
    <submittedName>
        <fullName evidence="3">Glycosyltransferase family 2 protein</fullName>
    </submittedName>
</protein>
<dbReference type="InterPro" id="IPR029044">
    <property type="entry name" value="Nucleotide-diphossugar_trans"/>
</dbReference>
<name>A0A9D2TBL5_9FIRM</name>
<proteinExistence type="predicted"/>
<accession>A0A9D2TBL5</accession>
<reference evidence="3" key="1">
    <citation type="journal article" date="2021" name="PeerJ">
        <title>Extensive microbial diversity within the chicken gut microbiome revealed by metagenomics and culture.</title>
        <authorList>
            <person name="Gilroy R."/>
            <person name="Ravi A."/>
            <person name="Getino M."/>
            <person name="Pursley I."/>
            <person name="Horton D.L."/>
            <person name="Alikhan N.F."/>
            <person name="Baker D."/>
            <person name="Gharbi K."/>
            <person name="Hall N."/>
            <person name="Watson M."/>
            <person name="Adriaenssens E.M."/>
            <person name="Foster-Nyarko E."/>
            <person name="Jarju S."/>
            <person name="Secka A."/>
            <person name="Antonio M."/>
            <person name="Oren A."/>
            <person name="Chaudhuri R.R."/>
            <person name="La Ragione R."/>
            <person name="Hildebrand F."/>
            <person name="Pallen M.J."/>
        </authorList>
    </citation>
    <scope>NUCLEOTIDE SEQUENCE</scope>
    <source>
        <strain evidence="3">ChiBcec2-3848</strain>
    </source>
</reference>
<dbReference type="AlphaFoldDB" id="A0A9D2TBL5"/>
<dbReference type="Proteomes" id="UP000823886">
    <property type="component" value="Unassembled WGS sequence"/>
</dbReference>
<feature type="transmembrane region" description="Helical" evidence="1">
    <location>
        <begin position="271"/>
        <end position="294"/>
    </location>
</feature>
<sequence length="313" mass="35327">MKKREKISVIVPCYNEEASLPRFYRETKAVLQTIDSADYEMVFVDDGSTDQTLRILRQLAEEDSRCRYVSFSRNFGKEAGMYAGLSEASGDYCVIMDADLQHPPSLLVPMYQAVHEEGYDCCGGKRCGRDGDGAVRSLCSRLFYKIGKKLTHMDMSDGYGDFRMMNRAMTDAVLKMKEYNRYMKGIYSFVGFQTKWIEFENVERAQGESKWSFRSLLSYAGEGIFAFSAVPLKAAGIVGGLLLAAALVLLLLKLAAGIFRLPLADFSGIGILLIFLFLLSGLQMLFLYIIGIYLSKDCLENKKRPIYIVREKK</sequence>
<feature type="domain" description="Glycosyltransferase 2-like" evidence="2">
    <location>
        <begin position="8"/>
        <end position="171"/>
    </location>
</feature>
<evidence type="ECO:0000313" key="3">
    <source>
        <dbReference type="EMBL" id="HJC63909.1"/>
    </source>
</evidence>
<keyword evidence="1" id="KW-0472">Membrane</keyword>
<dbReference type="Pfam" id="PF00535">
    <property type="entry name" value="Glycos_transf_2"/>
    <property type="match status" value="1"/>
</dbReference>
<dbReference type="PANTHER" id="PTHR48090:SF8">
    <property type="entry name" value="GLYCOSYLTRANSFERASE CSBB-RELATED"/>
    <property type="match status" value="1"/>
</dbReference>
<evidence type="ECO:0000313" key="4">
    <source>
        <dbReference type="Proteomes" id="UP000823886"/>
    </source>
</evidence>
<dbReference type="PANTHER" id="PTHR48090">
    <property type="entry name" value="UNDECAPRENYL-PHOSPHATE 4-DEOXY-4-FORMAMIDO-L-ARABINOSE TRANSFERASE-RELATED"/>
    <property type="match status" value="1"/>
</dbReference>
<keyword evidence="1" id="KW-1133">Transmembrane helix</keyword>
<evidence type="ECO:0000256" key="1">
    <source>
        <dbReference type="SAM" id="Phobius"/>
    </source>
</evidence>
<dbReference type="InterPro" id="IPR001173">
    <property type="entry name" value="Glyco_trans_2-like"/>
</dbReference>
<feature type="transmembrane region" description="Helical" evidence="1">
    <location>
        <begin position="234"/>
        <end position="259"/>
    </location>
</feature>
<dbReference type="CDD" id="cd04187">
    <property type="entry name" value="DPM1_like_bac"/>
    <property type="match status" value="1"/>
</dbReference>
<keyword evidence="1" id="KW-0812">Transmembrane</keyword>
<dbReference type="EMBL" id="DWVZ01000133">
    <property type="protein sequence ID" value="HJC63909.1"/>
    <property type="molecule type" value="Genomic_DNA"/>
</dbReference>
<dbReference type="Gene3D" id="3.90.550.10">
    <property type="entry name" value="Spore Coat Polysaccharide Biosynthesis Protein SpsA, Chain A"/>
    <property type="match status" value="1"/>
</dbReference>
<organism evidence="3 4">
    <name type="scientific">Candidatus Blautia merdavium</name>
    <dbReference type="NCBI Taxonomy" id="2838494"/>
    <lineage>
        <taxon>Bacteria</taxon>
        <taxon>Bacillati</taxon>
        <taxon>Bacillota</taxon>
        <taxon>Clostridia</taxon>
        <taxon>Lachnospirales</taxon>
        <taxon>Lachnospiraceae</taxon>
        <taxon>Blautia</taxon>
    </lineage>
</organism>
<comment type="caution">
    <text evidence="3">The sequence shown here is derived from an EMBL/GenBank/DDBJ whole genome shotgun (WGS) entry which is preliminary data.</text>
</comment>
<dbReference type="GO" id="GO:0005886">
    <property type="term" value="C:plasma membrane"/>
    <property type="evidence" value="ECO:0007669"/>
    <property type="project" value="TreeGrafter"/>
</dbReference>
<dbReference type="SUPFAM" id="SSF53448">
    <property type="entry name" value="Nucleotide-diphospho-sugar transferases"/>
    <property type="match status" value="1"/>
</dbReference>
<evidence type="ECO:0000259" key="2">
    <source>
        <dbReference type="Pfam" id="PF00535"/>
    </source>
</evidence>
<reference evidence="3" key="2">
    <citation type="submission" date="2021-04" db="EMBL/GenBank/DDBJ databases">
        <authorList>
            <person name="Gilroy R."/>
        </authorList>
    </citation>
    <scope>NUCLEOTIDE SEQUENCE</scope>
    <source>
        <strain evidence="3">ChiBcec2-3848</strain>
    </source>
</reference>
<dbReference type="InterPro" id="IPR050256">
    <property type="entry name" value="Glycosyltransferase_2"/>
</dbReference>